<dbReference type="RefSeq" id="WP_132114288.1">
    <property type="nucleotide sequence ID" value="NZ_SLWS01000002.1"/>
</dbReference>
<dbReference type="EMBL" id="SLWS01000002">
    <property type="protein sequence ID" value="TCO62486.1"/>
    <property type="molecule type" value="Genomic_DNA"/>
</dbReference>
<evidence type="ECO:0000256" key="1">
    <source>
        <dbReference type="ARBA" id="ARBA00022741"/>
    </source>
</evidence>
<dbReference type="GO" id="GO:0006355">
    <property type="term" value="P:regulation of DNA-templated transcription"/>
    <property type="evidence" value="ECO:0007669"/>
    <property type="project" value="InterPro"/>
</dbReference>
<dbReference type="SMART" id="SM00421">
    <property type="entry name" value="HTH_LUXR"/>
    <property type="match status" value="1"/>
</dbReference>
<name>A0A4R2JYK7_9PSEU</name>
<evidence type="ECO:0000313" key="5">
    <source>
        <dbReference type="Proteomes" id="UP000295680"/>
    </source>
</evidence>
<dbReference type="GO" id="GO:0004016">
    <property type="term" value="F:adenylate cyclase activity"/>
    <property type="evidence" value="ECO:0007669"/>
    <property type="project" value="TreeGrafter"/>
</dbReference>
<dbReference type="Gene3D" id="1.25.40.10">
    <property type="entry name" value="Tetratricopeptide repeat domain"/>
    <property type="match status" value="2"/>
</dbReference>
<dbReference type="InterPro" id="IPR016032">
    <property type="entry name" value="Sig_transdc_resp-reg_C-effctor"/>
</dbReference>
<dbReference type="InterPro" id="IPR036388">
    <property type="entry name" value="WH-like_DNA-bd_sf"/>
</dbReference>
<evidence type="ECO:0000259" key="3">
    <source>
        <dbReference type="PROSITE" id="PS50043"/>
    </source>
</evidence>
<dbReference type="SUPFAM" id="SSF46894">
    <property type="entry name" value="C-terminal effector domain of the bipartite response regulators"/>
    <property type="match status" value="1"/>
</dbReference>
<dbReference type="Pfam" id="PF13191">
    <property type="entry name" value="AAA_16"/>
    <property type="match status" value="1"/>
</dbReference>
<dbReference type="Proteomes" id="UP000295680">
    <property type="component" value="Unassembled WGS sequence"/>
</dbReference>
<dbReference type="Gene3D" id="3.40.50.300">
    <property type="entry name" value="P-loop containing nucleotide triphosphate hydrolases"/>
    <property type="match status" value="1"/>
</dbReference>
<dbReference type="Pfam" id="PF00196">
    <property type="entry name" value="GerE"/>
    <property type="match status" value="1"/>
</dbReference>
<dbReference type="PANTHER" id="PTHR16305">
    <property type="entry name" value="TESTICULAR SOLUBLE ADENYLYL CYCLASE"/>
    <property type="match status" value="1"/>
</dbReference>
<organism evidence="4 5">
    <name type="scientific">Actinocrispum wychmicini</name>
    <dbReference type="NCBI Taxonomy" id="1213861"/>
    <lineage>
        <taxon>Bacteria</taxon>
        <taxon>Bacillati</taxon>
        <taxon>Actinomycetota</taxon>
        <taxon>Actinomycetes</taxon>
        <taxon>Pseudonocardiales</taxon>
        <taxon>Pseudonocardiaceae</taxon>
        <taxon>Actinocrispum</taxon>
    </lineage>
</organism>
<dbReference type="SUPFAM" id="SSF48452">
    <property type="entry name" value="TPR-like"/>
    <property type="match status" value="1"/>
</dbReference>
<dbReference type="PROSITE" id="PS50043">
    <property type="entry name" value="HTH_LUXR_2"/>
    <property type="match status" value="1"/>
</dbReference>
<proteinExistence type="predicted"/>
<feature type="domain" description="HTH luxR-type" evidence="3">
    <location>
        <begin position="863"/>
        <end position="928"/>
    </location>
</feature>
<dbReference type="OrthoDB" id="4500249at2"/>
<keyword evidence="5" id="KW-1185">Reference proteome</keyword>
<dbReference type="InterPro" id="IPR041664">
    <property type="entry name" value="AAA_16"/>
</dbReference>
<dbReference type="PANTHER" id="PTHR16305:SF35">
    <property type="entry name" value="TRANSCRIPTIONAL ACTIVATOR DOMAIN"/>
    <property type="match status" value="1"/>
</dbReference>
<dbReference type="PROSITE" id="PS00622">
    <property type="entry name" value="HTH_LUXR_1"/>
    <property type="match status" value="1"/>
</dbReference>
<keyword evidence="1" id="KW-0547">Nucleotide-binding</keyword>
<dbReference type="GO" id="GO:0005524">
    <property type="term" value="F:ATP binding"/>
    <property type="evidence" value="ECO:0007669"/>
    <property type="project" value="UniProtKB-KW"/>
</dbReference>
<comment type="caution">
    <text evidence="4">The sequence shown here is derived from an EMBL/GenBank/DDBJ whole genome shotgun (WGS) entry which is preliminary data.</text>
</comment>
<protein>
    <submittedName>
        <fullName evidence="4">Regulatory LuxR family protein</fullName>
    </submittedName>
</protein>
<dbReference type="Gene3D" id="1.10.10.10">
    <property type="entry name" value="Winged helix-like DNA-binding domain superfamily/Winged helix DNA-binding domain"/>
    <property type="match status" value="1"/>
</dbReference>
<evidence type="ECO:0000313" key="4">
    <source>
        <dbReference type="EMBL" id="TCO62486.1"/>
    </source>
</evidence>
<dbReference type="InterPro" id="IPR000792">
    <property type="entry name" value="Tscrpt_reg_LuxR_C"/>
</dbReference>
<dbReference type="PRINTS" id="PR00038">
    <property type="entry name" value="HTHLUXR"/>
</dbReference>
<dbReference type="GO" id="GO:0005737">
    <property type="term" value="C:cytoplasm"/>
    <property type="evidence" value="ECO:0007669"/>
    <property type="project" value="TreeGrafter"/>
</dbReference>
<accession>A0A4R2JYK7</accession>
<reference evidence="4 5" key="1">
    <citation type="submission" date="2019-03" db="EMBL/GenBank/DDBJ databases">
        <title>Genomic Encyclopedia of Type Strains, Phase IV (KMG-IV): sequencing the most valuable type-strain genomes for metagenomic binning, comparative biology and taxonomic classification.</title>
        <authorList>
            <person name="Goeker M."/>
        </authorList>
    </citation>
    <scope>NUCLEOTIDE SEQUENCE [LARGE SCALE GENOMIC DNA]</scope>
    <source>
        <strain evidence="4 5">DSM 45934</strain>
    </source>
</reference>
<dbReference type="InterPro" id="IPR011990">
    <property type="entry name" value="TPR-like_helical_dom_sf"/>
</dbReference>
<dbReference type="GO" id="GO:0003677">
    <property type="term" value="F:DNA binding"/>
    <property type="evidence" value="ECO:0007669"/>
    <property type="project" value="InterPro"/>
</dbReference>
<keyword evidence="2" id="KW-0067">ATP-binding</keyword>
<dbReference type="CDD" id="cd06170">
    <property type="entry name" value="LuxR_C_like"/>
    <property type="match status" value="1"/>
</dbReference>
<dbReference type="SUPFAM" id="SSF52540">
    <property type="entry name" value="P-loop containing nucleoside triphosphate hydrolases"/>
    <property type="match status" value="1"/>
</dbReference>
<gene>
    <name evidence="4" type="ORF">EV192_102624</name>
</gene>
<dbReference type="AlphaFoldDB" id="A0A4R2JYK7"/>
<sequence>MSHLVGRAEELAVIHDLLGRPGLRLAEIVGEPGIGKTRLLAEIRTLAEGGGHRVLAGQAGELAGSIPFAVLVDAVDDVLAGGRPPLSDTTLALLADILPAVEEFAPPEHTVGGERFRVHGALSELLEWLATPGGLVLTLDDVHWADEATSELLGRLLRQPPRQPILIVLAYRPRQQPRHLAAALASGRSEMIELSPLSRDQTAELLGPGVSYHRLTKLYALSGGNPLYLAALSKVGTLASFDAVLHAELDGLSGQCRVVAHAAAVLDDPFALDVVAHVAELSFIDTRRSLDDLVAYDLIRADGTRWRYRHPLVRRAAYRSASRGWLHGAHARAARALASAPAVMRAPHVMRVAQVGDEEAVELLAEAARQVLGHGPATAAQWLRATLDLLPDNDDRRLGLLGELGNTLALSGSLHESRDVLQAVLHQLPTDEPERRVAAVVSSARVEQLLGRHPEARGLLLAELKRLPETHRREKAVLELEMGSVGLISCDFQIDVAWITDALATARDLGDRALDAGACAVLALAAYGFGKVTAALAWQREGAQLVDELSDDVLATRLDVTATLGWAELYLAQPRAGLRHVDRGLALSARTGQSHQLVYLLTARAMALHLMGDLADASASAAEAVEAAELSASDKLLSAAYTIQAMVATSRRDRDLALRAGRRAARAAERNPDWWSAVAGCALGGARLVNGDIDGCVTDLLRLAGGRDLPLLDPLHRPVFATSLVVAALSQGHLAEARAWIDMMEKAVATSRGGEILRNRTGHIALCHARWHMAAQSPAEAVQWANRAVQAFGEIDHVLQEAESRQVLGAALAATGDTEGAISELTRTAKMYETCHVPGRRDGVYRQLRALGHNVLAPRSAETTSALPQLTAREAEVAQLVAHGMTNREIADRLQLSRRTVETHVTNIRVKLDVSSRAALAATVIRAQGHGVPHVSDT</sequence>
<dbReference type="InterPro" id="IPR027417">
    <property type="entry name" value="P-loop_NTPase"/>
</dbReference>
<evidence type="ECO:0000256" key="2">
    <source>
        <dbReference type="ARBA" id="ARBA00022840"/>
    </source>
</evidence>